<dbReference type="PANTHER" id="PTHR42951">
    <property type="entry name" value="METALLO-BETA-LACTAMASE DOMAIN-CONTAINING"/>
    <property type="match status" value="1"/>
</dbReference>
<protein>
    <submittedName>
        <fullName evidence="2">MBL fold metallo-hydrolase</fullName>
    </submittedName>
</protein>
<dbReference type="InterPro" id="IPR036866">
    <property type="entry name" value="RibonucZ/Hydroxyglut_hydro"/>
</dbReference>
<reference evidence="2" key="1">
    <citation type="journal article" date="2017" name="Appl. Environ. Microbiol.">
        <title>Microdiversification of a pelagic Polynucleobacter species is mainly driven by acquisition of genomic islands from a partially interspecific gene pool.</title>
        <authorList>
            <person name="Hoetzinger M."/>
            <person name="Hahn M.W."/>
            <person name="Jezberova J."/>
            <person name="Schmidt J."/>
            <person name="Koll U."/>
        </authorList>
    </citation>
    <scope>NUCLEOTIDE SEQUENCE</scope>
    <source>
        <strain evidence="2">MWH-RechtKol4</strain>
    </source>
</reference>
<dbReference type="SMART" id="SM00849">
    <property type="entry name" value="Lactamase_B"/>
    <property type="match status" value="1"/>
</dbReference>
<accession>A0AAC9IVE3</accession>
<dbReference type="AlphaFoldDB" id="A0AAC9IVE3"/>
<dbReference type="EMBL" id="CP015017">
    <property type="protein sequence ID" value="APC01368.1"/>
    <property type="molecule type" value="Genomic_DNA"/>
</dbReference>
<dbReference type="CDD" id="cd06262">
    <property type="entry name" value="metallo-hydrolase-like_MBL-fold"/>
    <property type="match status" value="1"/>
</dbReference>
<name>A0AAC9IVE3_9BURK</name>
<proteinExistence type="predicted"/>
<feature type="domain" description="Metallo-beta-lactamase" evidence="1">
    <location>
        <begin position="28"/>
        <end position="206"/>
    </location>
</feature>
<dbReference type="InterPro" id="IPR001279">
    <property type="entry name" value="Metallo-B-lactamas"/>
</dbReference>
<gene>
    <name evidence="2" type="ORF">AOC25_06945</name>
</gene>
<dbReference type="InterPro" id="IPR050855">
    <property type="entry name" value="NDM-1-like"/>
</dbReference>
<evidence type="ECO:0000259" key="1">
    <source>
        <dbReference type="SMART" id="SM00849"/>
    </source>
</evidence>
<sequence>MPSQLLPPGIEVFERGWFSSNNIFNFGEADVSIVDTGYCAHQNLTVDLVKLSIKNHHLLGLNKVVNTHLHSDHCGGNAALIEEFHCDVFIPNGEDKAVKNWDMDLLSYKNLGQDCPQFMYQGLLIPGQEILLGRYQWEILASPGHDQHSIVLYQNEYQLLISADALWEKGIGVIFPEPRGEICFEEASNTLDLIEGRQIKLVIPGHGKPFSDVGSAISTARSRLDYFAANPKRNARHTAKVLLKYKLLDWRTQELDKVSQWISCTPVFFALARRLDMQLPEFIDWLPKVLVESGVAKLENNHLINVF</sequence>
<evidence type="ECO:0000313" key="3">
    <source>
        <dbReference type="Proteomes" id="UP000182060"/>
    </source>
</evidence>
<dbReference type="SUPFAM" id="SSF56281">
    <property type="entry name" value="Metallo-hydrolase/oxidoreductase"/>
    <property type="match status" value="1"/>
</dbReference>
<dbReference type="Proteomes" id="UP000182060">
    <property type="component" value="Chromosome"/>
</dbReference>
<dbReference type="Gene3D" id="3.60.15.10">
    <property type="entry name" value="Ribonuclease Z/Hydroxyacylglutathione hydrolase-like"/>
    <property type="match status" value="1"/>
</dbReference>
<dbReference type="PANTHER" id="PTHR42951:SF14">
    <property type="entry name" value="METALLO-BETA-LACTAMASE SUPERFAMILY PROTEIN"/>
    <property type="match status" value="1"/>
</dbReference>
<dbReference type="RefSeq" id="WP_071540146.1">
    <property type="nucleotide sequence ID" value="NZ_CP015017.1"/>
</dbReference>
<evidence type="ECO:0000313" key="2">
    <source>
        <dbReference type="EMBL" id="APC01368.1"/>
    </source>
</evidence>
<dbReference type="Pfam" id="PF00753">
    <property type="entry name" value="Lactamase_B"/>
    <property type="match status" value="1"/>
</dbReference>
<organism evidence="2 3">
    <name type="scientific">Polynucleobacter asymbioticus</name>
    <dbReference type="NCBI Taxonomy" id="576611"/>
    <lineage>
        <taxon>Bacteria</taxon>
        <taxon>Pseudomonadati</taxon>
        <taxon>Pseudomonadota</taxon>
        <taxon>Betaproteobacteria</taxon>
        <taxon>Burkholderiales</taxon>
        <taxon>Burkholderiaceae</taxon>
        <taxon>Polynucleobacter</taxon>
    </lineage>
</organism>